<dbReference type="Gene3D" id="3.30.40.10">
    <property type="entry name" value="Zinc/RING finger domain, C3HC4 (zinc finger)"/>
    <property type="match status" value="1"/>
</dbReference>
<dbReference type="InterPro" id="IPR017907">
    <property type="entry name" value="Znf_RING_CS"/>
</dbReference>
<dbReference type="Gene3D" id="4.10.830.40">
    <property type="match status" value="1"/>
</dbReference>
<dbReference type="Pfam" id="PF00643">
    <property type="entry name" value="zf-B_box"/>
    <property type="match status" value="1"/>
</dbReference>
<protein>
    <submittedName>
        <fullName evidence="9">Uncharacterized protein</fullName>
    </submittedName>
</protein>
<dbReference type="OMA" id="SCIEKNW"/>
<dbReference type="PANTHER" id="PTHR25465">
    <property type="entry name" value="B-BOX DOMAIN CONTAINING"/>
    <property type="match status" value="1"/>
</dbReference>
<dbReference type="PANTHER" id="PTHR25465:SF77">
    <property type="entry name" value="E3 UBIQUITIN_ISG15 LIGASE TRIM25"/>
    <property type="match status" value="1"/>
</dbReference>
<evidence type="ECO:0000313" key="9">
    <source>
        <dbReference type="Ensembl" id="ENSSPUP00000025163.1"/>
    </source>
</evidence>
<keyword evidence="1" id="KW-0479">Metal-binding</keyword>
<dbReference type="InterPro" id="IPR000315">
    <property type="entry name" value="Znf_B-box"/>
</dbReference>
<keyword evidence="3" id="KW-0862">Zinc</keyword>
<dbReference type="SMART" id="SM00184">
    <property type="entry name" value="RING"/>
    <property type="match status" value="1"/>
</dbReference>
<proteinExistence type="predicted"/>
<feature type="region of interest" description="Disordered" evidence="6">
    <location>
        <begin position="86"/>
        <end position="106"/>
    </location>
</feature>
<name>A0A8D0HSN7_SPHPU</name>
<keyword evidence="5" id="KW-0175">Coiled coil</keyword>
<dbReference type="SUPFAM" id="SSF57845">
    <property type="entry name" value="B-box zinc-binding domain"/>
    <property type="match status" value="1"/>
</dbReference>
<dbReference type="PROSITE" id="PS00518">
    <property type="entry name" value="ZF_RING_1"/>
    <property type="match status" value="1"/>
</dbReference>
<evidence type="ECO:0000256" key="6">
    <source>
        <dbReference type="SAM" id="MobiDB-lite"/>
    </source>
</evidence>
<accession>A0A8D0HSN7</accession>
<dbReference type="AlphaFoldDB" id="A0A8D0HSN7"/>
<evidence type="ECO:0000256" key="1">
    <source>
        <dbReference type="ARBA" id="ARBA00022723"/>
    </source>
</evidence>
<evidence type="ECO:0000256" key="3">
    <source>
        <dbReference type="ARBA" id="ARBA00022833"/>
    </source>
</evidence>
<evidence type="ECO:0000256" key="4">
    <source>
        <dbReference type="PROSITE-ProRule" id="PRU00024"/>
    </source>
</evidence>
<organism evidence="9 10">
    <name type="scientific">Sphenodon punctatus</name>
    <name type="common">Tuatara</name>
    <name type="synonym">Hatteria punctata</name>
    <dbReference type="NCBI Taxonomy" id="8508"/>
    <lineage>
        <taxon>Eukaryota</taxon>
        <taxon>Metazoa</taxon>
        <taxon>Chordata</taxon>
        <taxon>Craniata</taxon>
        <taxon>Vertebrata</taxon>
        <taxon>Euteleostomi</taxon>
        <taxon>Lepidosauria</taxon>
        <taxon>Sphenodontia</taxon>
        <taxon>Sphenodontidae</taxon>
        <taxon>Sphenodon</taxon>
    </lineage>
</organism>
<evidence type="ECO:0000313" key="10">
    <source>
        <dbReference type="Proteomes" id="UP000694392"/>
    </source>
</evidence>
<sequence>MAETAGEFAAAAADLEDELSCPICLCIYNNPVSLRCRHSFCKDCIKKALVVQKQCPMCKVELGPLVELRTNFQLCSIVEKVLKSPSKGARGKKEDEASPHGEGTPHQEAPIISCDFCLEHSQPAVKTCLNCEASLCQAHLSKHSAQASQKNHILVEPSPGGSMEERKCPQHEKLLECYCQNDLALVCMLCSIASAHKGHKVITLKEAFAKQQVSLNQAVKNMETSKDELNRIFKSLLKSEETVKTNDNKLRDQLSKVFKEIHSLVDQKQEEILGTISSNESEQLSEIHTLKQQAEQKREVAHQILQELKTLKGERDAFLFIKTFKGIQDRLKKQNFKIASRKVAGVVMNQLPPESVQQQTKVFLSKIQSQMKSVHSAPHLGMNPSPFGFSRFEDDPPYNYYEYDDIFH</sequence>
<feature type="domain" description="RING-type" evidence="7">
    <location>
        <begin position="21"/>
        <end position="59"/>
    </location>
</feature>
<feature type="coiled-coil region" evidence="5">
    <location>
        <begin position="287"/>
        <end position="314"/>
    </location>
</feature>
<feature type="compositionally biased region" description="Basic and acidic residues" evidence="6">
    <location>
        <begin position="91"/>
        <end position="105"/>
    </location>
</feature>
<keyword evidence="2 4" id="KW-0863">Zinc-finger</keyword>
<dbReference type="InterPro" id="IPR013083">
    <property type="entry name" value="Znf_RING/FYVE/PHD"/>
</dbReference>
<feature type="domain" description="B box-type" evidence="8">
    <location>
        <begin position="163"/>
        <end position="204"/>
    </location>
</feature>
<evidence type="ECO:0000256" key="2">
    <source>
        <dbReference type="ARBA" id="ARBA00022771"/>
    </source>
</evidence>
<dbReference type="Ensembl" id="ENSSPUT00000026856.1">
    <property type="protein sequence ID" value="ENSSPUP00000025163.1"/>
    <property type="gene ID" value="ENSSPUG00000019272.1"/>
</dbReference>
<evidence type="ECO:0000259" key="7">
    <source>
        <dbReference type="PROSITE" id="PS50089"/>
    </source>
</evidence>
<reference evidence="9" key="1">
    <citation type="submission" date="2025-08" db="UniProtKB">
        <authorList>
            <consortium name="Ensembl"/>
        </authorList>
    </citation>
    <scope>IDENTIFICATION</scope>
</reference>
<keyword evidence="10" id="KW-1185">Reference proteome</keyword>
<dbReference type="SMART" id="SM00336">
    <property type="entry name" value="BBOX"/>
    <property type="match status" value="1"/>
</dbReference>
<dbReference type="Pfam" id="PF13923">
    <property type="entry name" value="zf-C3HC4_2"/>
    <property type="match status" value="1"/>
</dbReference>
<dbReference type="SUPFAM" id="SSF57850">
    <property type="entry name" value="RING/U-box"/>
    <property type="match status" value="1"/>
</dbReference>
<dbReference type="PROSITE" id="PS50119">
    <property type="entry name" value="ZF_BBOX"/>
    <property type="match status" value="1"/>
</dbReference>
<evidence type="ECO:0000259" key="8">
    <source>
        <dbReference type="PROSITE" id="PS50119"/>
    </source>
</evidence>
<reference evidence="9" key="2">
    <citation type="submission" date="2025-09" db="UniProtKB">
        <authorList>
            <consortium name="Ensembl"/>
        </authorList>
    </citation>
    <scope>IDENTIFICATION</scope>
</reference>
<dbReference type="CDD" id="cd19769">
    <property type="entry name" value="Bbox2_TRIM16-like"/>
    <property type="match status" value="1"/>
</dbReference>
<dbReference type="Gene3D" id="3.30.160.60">
    <property type="entry name" value="Classic Zinc Finger"/>
    <property type="match status" value="1"/>
</dbReference>
<dbReference type="InterPro" id="IPR001841">
    <property type="entry name" value="Znf_RING"/>
</dbReference>
<dbReference type="Proteomes" id="UP000694392">
    <property type="component" value="Unplaced"/>
</dbReference>
<evidence type="ECO:0000256" key="5">
    <source>
        <dbReference type="SAM" id="Coils"/>
    </source>
</evidence>
<dbReference type="InterPro" id="IPR051051">
    <property type="entry name" value="E3_ubiq-ligase_TRIM/RNF"/>
</dbReference>
<dbReference type="PROSITE" id="PS50089">
    <property type="entry name" value="ZF_RING_2"/>
    <property type="match status" value="1"/>
</dbReference>
<dbReference type="GeneTree" id="ENSGT01030000234583"/>
<dbReference type="GO" id="GO:0008270">
    <property type="term" value="F:zinc ion binding"/>
    <property type="evidence" value="ECO:0007669"/>
    <property type="project" value="UniProtKB-KW"/>
</dbReference>